<feature type="non-terminal residue" evidence="1">
    <location>
        <position position="129"/>
    </location>
</feature>
<gene>
    <name evidence="1" type="ORF">LCGC14_1304210</name>
</gene>
<organism evidence="1">
    <name type="scientific">marine sediment metagenome</name>
    <dbReference type="NCBI Taxonomy" id="412755"/>
    <lineage>
        <taxon>unclassified sequences</taxon>
        <taxon>metagenomes</taxon>
        <taxon>ecological metagenomes</taxon>
    </lineage>
</organism>
<sequence length="129" mass="14654">MSRMLQGFIRTAIILLILLLWLASSFSMESLHPNGSIRTYFINTKYPDGKDSAQGISMLRLKLSGNITGQTRFELAYEATPTWSDTSLGEEQDSMLQGRASYRVSDLDHLLYPANLQKEDRFMVTQNLD</sequence>
<evidence type="ECO:0000313" key="1">
    <source>
        <dbReference type="EMBL" id="KKM83948.1"/>
    </source>
</evidence>
<accession>A0A0F9KPY6</accession>
<dbReference type="EMBL" id="LAZR01007640">
    <property type="protein sequence ID" value="KKM83948.1"/>
    <property type="molecule type" value="Genomic_DNA"/>
</dbReference>
<reference evidence="1" key="1">
    <citation type="journal article" date="2015" name="Nature">
        <title>Complex archaea that bridge the gap between prokaryotes and eukaryotes.</title>
        <authorList>
            <person name="Spang A."/>
            <person name="Saw J.H."/>
            <person name="Jorgensen S.L."/>
            <person name="Zaremba-Niedzwiedzka K."/>
            <person name="Martijn J."/>
            <person name="Lind A.E."/>
            <person name="van Eijk R."/>
            <person name="Schleper C."/>
            <person name="Guy L."/>
            <person name="Ettema T.J."/>
        </authorList>
    </citation>
    <scope>NUCLEOTIDE SEQUENCE</scope>
</reference>
<proteinExistence type="predicted"/>
<dbReference type="AlphaFoldDB" id="A0A0F9KPY6"/>
<protein>
    <submittedName>
        <fullName evidence="1">Uncharacterized protein</fullName>
    </submittedName>
</protein>
<comment type="caution">
    <text evidence="1">The sequence shown here is derived from an EMBL/GenBank/DDBJ whole genome shotgun (WGS) entry which is preliminary data.</text>
</comment>
<name>A0A0F9KPY6_9ZZZZ</name>